<keyword evidence="1" id="KW-1185">Reference proteome</keyword>
<name>A0A0N5BTE2_STREA</name>
<proteinExistence type="predicted"/>
<sequence>MVFFVKSTYSYVDCDYTKIKLSNHLLNKVSSQKKKNNYKHEEIKYKKHLYFMALKPSICINIWVYNYSII</sequence>
<accession>A0A0N5BTE2</accession>
<protein>
    <submittedName>
        <fullName evidence="2">Uncharacterized protein</fullName>
    </submittedName>
</protein>
<evidence type="ECO:0000313" key="1">
    <source>
        <dbReference type="Proteomes" id="UP000046392"/>
    </source>
</evidence>
<dbReference type="AlphaFoldDB" id="A0A0N5BTE2"/>
<evidence type="ECO:0000313" key="2">
    <source>
        <dbReference type="WBParaSite" id="SPAL_0000912550.1"/>
    </source>
</evidence>
<dbReference type="Proteomes" id="UP000046392">
    <property type="component" value="Unplaced"/>
</dbReference>
<organism evidence="1 2">
    <name type="scientific">Strongyloides papillosus</name>
    <name type="common">Intestinal threadworm</name>
    <dbReference type="NCBI Taxonomy" id="174720"/>
    <lineage>
        <taxon>Eukaryota</taxon>
        <taxon>Metazoa</taxon>
        <taxon>Ecdysozoa</taxon>
        <taxon>Nematoda</taxon>
        <taxon>Chromadorea</taxon>
        <taxon>Rhabditida</taxon>
        <taxon>Tylenchina</taxon>
        <taxon>Panagrolaimomorpha</taxon>
        <taxon>Strongyloidoidea</taxon>
        <taxon>Strongyloididae</taxon>
        <taxon>Strongyloides</taxon>
    </lineage>
</organism>
<dbReference type="WBParaSite" id="SPAL_0000912550.1">
    <property type="protein sequence ID" value="SPAL_0000912550.1"/>
    <property type="gene ID" value="SPAL_0000912550"/>
</dbReference>
<reference evidence="2" key="1">
    <citation type="submission" date="2017-02" db="UniProtKB">
        <authorList>
            <consortium name="WormBaseParasite"/>
        </authorList>
    </citation>
    <scope>IDENTIFICATION</scope>
</reference>